<dbReference type="EMBL" id="CP020563">
    <property type="protein sequence ID" value="ARF74437.1"/>
    <property type="molecule type" value="Genomic_DNA"/>
</dbReference>
<evidence type="ECO:0000313" key="1">
    <source>
        <dbReference type="EMBL" id="ARF74437.1"/>
    </source>
</evidence>
<reference evidence="1 2" key="1">
    <citation type="submission" date="2017-04" db="EMBL/GenBank/DDBJ databases">
        <title>The complete genome sequence of Streptomyces albolongus YIM 101047, the producer of novel bafilomycins and novel odoriferous sesquiterpenoids.</title>
        <authorList>
            <person name="Yin M."/>
            <person name="Jiang Y."/>
        </authorList>
    </citation>
    <scope>NUCLEOTIDE SEQUENCE [LARGE SCALE GENOMIC DNA]</scope>
    <source>
        <strain evidence="1 2">YIM 101047</strain>
    </source>
</reference>
<accession>A0ABC8BVQ1</accession>
<dbReference type="Proteomes" id="UP000192251">
    <property type="component" value="Chromosome"/>
</dbReference>
<name>A0ABC8BVQ1_9ACTN</name>
<evidence type="ECO:0000313" key="2">
    <source>
        <dbReference type="Proteomes" id="UP000192251"/>
    </source>
</evidence>
<gene>
    <name evidence="1" type="ORF">B7C62_21020</name>
</gene>
<organism evidence="1 2">
    <name type="scientific">Kitasatospora albolonga</name>
    <dbReference type="NCBI Taxonomy" id="68173"/>
    <lineage>
        <taxon>Bacteria</taxon>
        <taxon>Bacillati</taxon>
        <taxon>Actinomycetota</taxon>
        <taxon>Actinomycetes</taxon>
        <taxon>Kitasatosporales</taxon>
        <taxon>Streptomycetaceae</taxon>
        <taxon>Kitasatospora</taxon>
    </lineage>
</organism>
<sequence length="244" mass="27237">MTASRAPLTRDSLRVKIVVQKVRLAGAEYRVIRPARPLKNVALHKDHGYQGHYNMYVDRADGRRMGTLWLLAARSPRSLVHVPMRAGPAVPGIGREAGQPLDLVLAPRSVQLRPSRWKRIRQYLNAAHAPRELRTACVPERDLPASEAEYGIPDDPKEASRFLLRRDIHAETLLLTGGSAAFREGAKEIFAVTKHGPPAAATGLYLPGGCNYHVCRSIYDWDSGPRDLSGWEQLHVEFCPSWAR</sequence>
<protein>
    <submittedName>
        <fullName evidence="1">Uncharacterized protein</fullName>
    </submittedName>
</protein>
<proteinExistence type="predicted"/>
<keyword evidence="2" id="KW-1185">Reference proteome</keyword>
<dbReference type="AlphaFoldDB" id="A0ABC8BVQ1"/>
<dbReference type="RefSeq" id="WP_084748357.1">
    <property type="nucleotide sequence ID" value="NZ_CP020563.1"/>
</dbReference>
<dbReference type="KEGG" id="kab:B7C62_21020"/>